<gene>
    <name evidence="1" type="ORF">HW555_000682</name>
</gene>
<reference evidence="1" key="1">
    <citation type="submission" date="2020-08" db="EMBL/GenBank/DDBJ databases">
        <title>Spodoptera exigua strain:BAW_Kor-Di-RS1 Genome sequencing and assembly.</title>
        <authorList>
            <person name="Kim J."/>
            <person name="Nam H.Y."/>
            <person name="Kwon M."/>
            <person name="Choi J.H."/>
            <person name="Cho S.R."/>
            <person name="Kim G.-H."/>
        </authorList>
    </citation>
    <scope>NUCLEOTIDE SEQUENCE</scope>
    <source>
        <strain evidence="1">BAW_Kor-Di-RS1</strain>
        <tissue evidence="1">Whole-body</tissue>
    </source>
</reference>
<dbReference type="EMBL" id="JACKWZ010000005">
    <property type="protein sequence ID" value="KAF9423973.1"/>
    <property type="molecule type" value="Genomic_DNA"/>
</dbReference>
<dbReference type="AlphaFoldDB" id="A0A835GR21"/>
<accession>A0A835GR21</accession>
<sequence>MLSGEDLTYINNISSSDLTSDDSYHTLCGEESVSEKTVSRIIQEGKMAASTSKKIVTTGKSRPHRKSVNLDSFDLCAIRQKIHQLIKNIKILILIEAGLPTPHRILQSIGFRYKRCQSKRKILTERYDITAWRTRYIEKMLIKSKQAWTKAVLFGIIKENKGQPTYVVDELLKSHNHEVLRLLLSLSLRSEPDRKNTEPCEKTRGRRKCRSRPEKNCTIDGSFVCKRDSRRLVQTMQTRRAYTYFKNDGLIDEEVDRFITSTASDSETESDHDSDINVDNNYTIKI</sequence>
<dbReference type="Proteomes" id="UP000648187">
    <property type="component" value="Unassembled WGS sequence"/>
</dbReference>
<evidence type="ECO:0000313" key="1">
    <source>
        <dbReference type="EMBL" id="KAF9423973.1"/>
    </source>
</evidence>
<proteinExistence type="predicted"/>
<comment type="caution">
    <text evidence="1">The sequence shown here is derived from an EMBL/GenBank/DDBJ whole genome shotgun (WGS) entry which is preliminary data.</text>
</comment>
<name>A0A835GR21_SPOEX</name>
<organism evidence="1 2">
    <name type="scientific">Spodoptera exigua</name>
    <name type="common">Beet armyworm</name>
    <name type="synonym">Noctua fulgens</name>
    <dbReference type="NCBI Taxonomy" id="7107"/>
    <lineage>
        <taxon>Eukaryota</taxon>
        <taxon>Metazoa</taxon>
        <taxon>Ecdysozoa</taxon>
        <taxon>Arthropoda</taxon>
        <taxon>Hexapoda</taxon>
        <taxon>Insecta</taxon>
        <taxon>Pterygota</taxon>
        <taxon>Neoptera</taxon>
        <taxon>Endopterygota</taxon>
        <taxon>Lepidoptera</taxon>
        <taxon>Glossata</taxon>
        <taxon>Ditrysia</taxon>
        <taxon>Noctuoidea</taxon>
        <taxon>Noctuidae</taxon>
        <taxon>Amphipyrinae</taxon>
        <taxon>Spodoptera</taxon>
    </lineage>
</organism>
<keyword evidence="2" id="KW-1185">Reference proteome</keyword>
<protein>
    <submittedName>
        <fullName evidence="1">Uncharacterized protein</fullName>
    </submittedName>
</protein>
<evidence type="ECO:0000313" key="2">
    <source>
        <dbReference type="Proteomes" id="UP000648187"/>
    </source>
</evidence>